<dbReference type="PANTHER" id="PTHR44103">
    <property type="entry name" value="PROPROTEIN CONVERTASE P"/>
    <property type="match status" value="1"/>
</dbReference>
<reference evidence="6 7" key="1">
    <citation type="submission" date="2016-06" db="EMBL/GenBank/DDBJ databases">
        <authorList>
            <person name="Kjaerup R.B."/>
            <person name="Dalgaard T.S."/>
            <person name="Juul-Madsen H.R."/>
        </authorList>
    </citation>
    <scope>NUCLEOTIDE SEQUENCE [LARGE SCALE GENOMIC DNA]</scope>
    <source>
        <strain evidence="6 7">DSM 45626</strain>
    </source>
</reference>
<evidence type="ECO:0000259" key="5">
    <source>
        <dbReference type="SMART" id="SM00560"/>
    </source>
</evidence>
<dbReference type="Pfam" id="PF13385">
    <property type="entry name" value="Laminin_G_3"/>
    <property type="match status" value="1"/>
</dbReference>
<feature type="signal peptide" evidence="4">
    <location>
        <begin position="1"/>
        <end position="34"/>
    </location>
</feature>
<keyword evidence="6" id="KW-0430">Lectin</keyword>
<dbReference type="Gene3D" id="2.60.120.200">
    <property type="match status" value="1"/>
</dbReference>
<evidence type="ECO:0000313" key="6">
    <source>
        <dbReference type="EMBL" id="SCF01597.1"/>
    </source>
</evidence>
<feature type="region of interest" description="Disordered" evidence="3">
    <location>
        <begin position="248"/>
        <end position="273"/>
    </location>
</feature>
<dbReference type="EMBL" id="FMCW01000020">
    <property type="protein sequence ID" value="SCF01597.1"/>
    <property type="molecule type" value="Genomic_DNA"/>
</dbReference>
<feature type="domain" description="LamG-like jellyroll fold" evidence="5">
    <location>
        <begin position="1084"/>
        <end position="1222"/>
    </location>
</feature>
<gene>
    <name evidence="6" type="ORF">GA0070558_1203</name>
</gene>
<sequence length="1481" mass="154647">MPLNSPSIRTTGVKAIGSVVATSVVAAGAAIALAAPPAAAAAPVAPVERPAAGPLGVDRAMAEARRTGRPVEATAAGSSTSTVTARPDGTVELTQTAVPTRTRVDGKWRSLDPTLVRHPDGSITPTVTTNQVRLSPGGTGPLAELTSGDRALSLTAPMALPAPTLSGPTATYPEVLPGIDLTVRVTGEGGFSHVFVVKNRQAARHPKLATLDLTTTTRGVTLTADTTGNITGRDRAGQAVLTAPAPTMWDSATGRNERPTAASSAAAPGRTARSAPIGVRMAPGTLRLSPDRKLFDDPDTVYPVYVDPTFNWTPVGPKMSGWATISYQHQSTNFWKDTPDLIGRMQVGNSGSQRSQTLVNFPVPYSTLAGAEIYDAIFRITNTKSWNCTDKTVNIYAPATTLTSGNATWNHWEGVTKGSVVTSKSFAYGYSGCDADAVSFDVTNQIEADVTAKKPTRTLWMIAANEASDTQSWKEFLETSPTLTIRYNHKPNTPTGMTTSPTTSCAAASPTVVGDTSVSLYAPVSDTNRGTLGVTFKLWKASAPGTLLVNTNPNLLTYSSGSTAVYVVPRATLAAAAGVTGTSNGVPTTFAWQVQATDFRTPSNWSATCRFTFDATRAGPPRISPPAQTTVGVQATFTVAPPVGGTLPTGYTYQLNAAPPVTITADASGNATIPVRPTRLTNTLSVTSVTAAGQNFGETDTLTFNAIPPATPAADGDLTGDGRADLLNVGSANNLAAGIWLAENNGAAGVNPSISNIGARGNGVSGSNSPSDFDGTQVVSGRFLGGSFQDVLVYYPAADPVRAELIAGNGDGSVLRPERVENQFGIEGSLLNDPNGNPPIQLANAGDSRQAGSGYPDLIGTSGDAANGYFLTYYPNFGIPGGYLGTQHTTASTPTGGTDWNNWRIATAEASDGTAMFLWNRTTGALHLWTGLAFSQDTGQLTYTARTLAASAWNTGANLSLRAGDINGDGTVDLWTVAADAATTAWLVTGLQAGSATVTAQPKQTLITSDHTWKFDDLGDGAVTTATDVTGGSALTASGGDAYWRSDDLFSPALIMNTDETGTTVNPTGDGALTVNSPLIDTTKSFSISVWAKPTAAGGVIASEDGANASRFLLWNNTSDNTWRFGMGNADSGWSYTQVVTPAGTALGVWTHLVATFNAKTRTISLYVNGVLKGSAQFTATPTWPSGGKFVVGRYLYQGQPTAYYAGMISNLQVWKRALTPTQVGATNIVPATGARTPFGATTWTPPGTGTTETDIYAADTAGNLWRYRKQNAQVGTPRLMSTGWNQFTVFGIADWDHDGNQDIVVRDNTSCELQVFLGTADDLSATPTFLGNQWCNYRPYGVADWNRDGFQDVITAGSTNDLWVYPGDLAGGTSARVDIGDGWSTGYAPYGIANVVGDATPDVYARVASTGILRLYDFPAVSITQVGVGWGGYTAFGLTDFNRDGKPDVVARENSTGILWLYPGASAGLLSARSQITTGW</sequence>
<feature type="chain" id="PRO_5038469313" evidence="4">
    <location>
        <begin position="35"/>
        <end position="1481"/>
    </location>
</feature>
<dbReference type="SUPFAM" id="SSF49899">
    <property type="entry name" value="Concanavalin A-like lectins/glucanases"/>
    <property type="match status" value="1"/>
</dbReference>
<feature type="compositionally biased region" description="Low complexity" evidence="3">
    <location>
        <begin position="259"/>
        <end position="273"/>
    </location>
</feature>
<evidence type="ECO:0000256" key="1">
    <source>
        <dbReference type="ARBA" id="ARBA00022729"/>
    </source>
</evidence>
<dbReference type="InterPro" id="IPR028994">
    <property type="entry name" value="Integrin_alpha_N"/>
</dbReference>
<dbReference type="SUPFAM" id="SSF69318">
    <property type="entry name" value="Integrin alpha N-terminal domain"/>
    <property type="match status" value="1"/>
</dbReference>
<accession>A0A1C4WZC3</accession>
<dbReference type="GO" id="GO:0030246">
    <property type="term" value="F:carbohydrate binding"/>
    <property type="evidence" value="ECO:0007669"/>
    <property type="project" value="UniProtKB-KW"/>
</dbReference>
<keyword evidence="2" id="KW-1015">Disulfide bond</keyword>
<proteinExistence type="predicted"/>
<organism evidence="6 7">
    <name type="scientific">Micromonospora haikouensis</name>
    <dbReference type="NCBI Taxonomy" id="686309"/>
    <lineage>
        <taxon>Bacteria</taxon>
        <taxon>Bacillati</taxon>
        <taxon>Actinomycetota</taxon>
        <taxon>Actinomycetes</taxon>
        <taxon>Micromonosporales</taxon>
        <taxon>Micromonosporaceae</taxon>
        <taxon>Micromonospora</taxon>
    </lineage>
</organism>
<dbReference type="Proteomes" id="UP000199375">
    <property type="component" value="Unassembled WGS sequence"/>
</dbReference>
<dbReference type="PANTHER" id="PTHR44103:SF1">
    <property type="entry name" value="PROPROTEIN CONVERTASE P"/>
    <property type="match status" value="1"/>
</dbReference>
<feature type="compositionally biased region" description="Low complexity" evidence="3">
    <location>
        <begin position="73"/>
        <end position="85"/>
    </location>
</feature>
<evidence type="ECO:0000256" key="2">
    <source>
        <dbReference type="ARBA" id="ARBA00023157"/>
    </source>
</evidence>
<keyword evidence="1 4" id="KW-0732">Signal</keyword>
<name>A0A1C4WZC3_9ACTN</name>
<evidence type="ECO:0000256" key="3">
    <source>
        <dbReference type="SAM" id="MobiDB-lite"/>
    </source>
</evidence>
<evidence type="ECO:0000313" key="7">
    <source>
        <dbReference type="Proteomes" id="UP000199375"/>
    </source>
</evidence>
<evidence type="ECO:0000256" key="4">
    <source>
        <dbReference type="SAM" id="SignalP"/>
    </source>
</evidence>
<dbReference type="InterPro" id="IPR013320">
    <property type="entry name" value="ConA-like_dom_sf"/>
</dbReference>
<protein>
    <submittedName>
        <fullName evidence="6">Concanavalin A-like lectin/glucanases superfamily protein</fullName>
    </submittedName>
</protein>
<feature type="region of interest" description="Disordered" evidence="3">
    <location>
        <begin position="65"/>
        <end position="88"/>
    </location>
</feature>
<dbReference type="SMART" id="SM00560">
    <property type="entry name" value="LamGL"/>
    <property type="match status" value="1"/>
</dbReference>
<dbReference type="InterPro" id="IPR006558">
    <property type="entry name" value="LamG-like"/>
</dbReference>